<dbReference type="Ensembl" id="ENSMAMT00000037610.1">
    <property type="protein sequence ID" value="ENSMAMP00000038720.1"/>
    <property type="gene ID" value="ENSMAMG00000024647.1"/>
</dbReference>
<dbReference type="PANTHER" id="PTHR45784">
    <property type="entry name" value="C-TYPE LECTIN DOMAIN FAMILY 20 MEMBER A-RELATED"/>
    <property type="match status" value="1"/>
</dbReference>
<dbReference type="Gene3D" id="3.10.100.10">
    <property type="entry name" value="Mannose-Binding Protein A, subunit A"/>
    <property type="match status" value="1"/>
</dbReference>
<dbReference type="PANTHER" id="PTHR45784:SF3">
    <property type="entry name" value="C-TYPE LECTIN DOMAIN FAMILY 4 MEMBER K-LIKE-RELATED"/>
    <property type="match status" value="1"/>
</dbReference>
<dbReference type="InterPro" id="IPR016186">
    <property type="entry name" value="C-type_lectin-like/link_sf"/>
</dbReference>
<dbReference type="SMART" id="SM00034">
    <property type="entry name" value="CLECT"/>
    <property type="match status" value="1"/>
</dbReference>
<dbReference type="GeneTree" id="ENSGT00940000177540"/>
<dbReference type="AlphaFoldDB" id="A0A7N8X0J4"/>
<reference evidence="2" key="1">
    <citation type="submission" date="2025-08" db="UniProtKB">
        <authorList>
            <consortium name="Ensembl"/>
        </authorList>
    </citation>
    <scope>IDENTIFICATION</scope>
</reference>
<dbReference type="Proteomes" id="UP000261640">
    <property type="component" value="Unplaced"/>
</dbReference>
<evidence type="ECO:0000313" key="2">
    <source>
        <dbReference type="Ensembl" id="ENSMAMP00000038720.1"/>
    </source>
</evidence>
<dbReference type="InterPro" id="IPR016187">
    <property type="entry name" value="CTDL_fold"/>
</dbReference>
<reference evidence="2" key="2">
    <citation type="submission" date="2025-09" db="UniProtKB">
        <authorList>
            <consortium name="Ensembl"/>
        </authorList>
    </citation>
    <scope>IDENTIFICATION</scope>
</reference>
<dbReference type="InParanoid" id="A0A7N8X0J4"/>
<dbReference type="PROSITE" id="PS50041">
    <property type="entry name" value="C_TYPE_LECTIN_2"/>
    <property type="match status" value="1"/>
</dbReference>
<dbReference type="Pfam" id="PF00059">
    <property type="entry name" value="Lectin_C"/>
    <property type="match status" value="1"/>
</dbReference>
<dbReference type="SUPFAM" id="SSF56436">
    <property type="entry name" value="C-type lectin-like"/>
    <property type="match status" value="1"/>
</dbReference>
<protein>
    <recommendedName>
        <fullName evidence="1">C-type lectin domain-containing protein</fullName>
    </recommendedName>
</protein>
<evidence type="ECO:0000259" key="1">
    <source>
        <dbReference type="PROSITE" id="PS50041"/>
    </source>
</evidence>
<dbReference type="InterPro" id="IPR001304">
    <property type="entry name" value="C-type_lectin-like"/>
</dbReference>
<keyword evidence="3" id="KW-1185">Reference proteome</keyword>
<accession>A0A7N8X0J4</accession>
<sequence>SFWLPSVNFSLHTTRLILLLFFFFLKHKGLNDGSIYFTYYKRAKNWVDSLEKCRSLHTDMAFVRNEGDRSVITGLLQTGQTPSTAWIGLFHDTWMWSDGSKTSFRYWLGGTRLQGNCASVAALQKGRWVEAPCTDKAAFICQGGEFLKCKFNK</sequence>
<feature type="domain" description="C-type lectin" evidence="1">
    <location>
        <begin position="31"/>
        <end position="142"/>
    </location>
</feature>
<proteinExistence type="predicted"/>
<evidence type="ECO:0000313" key="3">
    <source>
        <dbReference type="Proteomes" id="UP000261640"/>
    </source>
</evidence>
<name>A0A7N8X0J4_9TELE</name>
<organism evidence="2 3">
    <name type="scientific">Mastacembelus armatus</name>
    <name type="common">zig-zag eel</name>
    <dbReference type="NCBI Taxonomy" id="205130"/>
    <lineage>
        <taxon>Eukaryota</taxon>
        <taxon>Metazoa</taxon>
        <taxon>Chordata</taxon>
        <taxon>Craniata</taxon>
        <taxon>Vertebrata</taxon>
        <taxon>Euteleostomi</taxon>
        <taxon>Actinopterygii</taxon>
        <taxon>Neopterygii</taxon>
        <taxon>Teleostei</taxon>
        <taxon>Neoteleostei</taxon>
        <taxon>Acanthomorphata</taxon>
        <taxon>Anabantaria</taxon>
        <taxon>Synbranchiformes</taxon>
        <taxon>Mastacembelidae</taxon>
        <taxon>Mastacembelus</taxon>
    </lineage>
</organism>